<organism evidence="5">
    <name type="scientific">Echinostoma caproni</name>
    <dbReference type="NCBI Taxonomy" id="27848"/>
    <lineage>
        <taxon>Eukaryota</taxon>
        <taxon>Metazoa</taxon>
        <taxon>Spiralia</taxon>
        <taxon>Lophotrochozoa</taxon>
        <taxon>Platyhelminthes</taxon>
        <taxon>Trematoda</taxon>
        <taxon>Digenea</taxon>
        <taxon>Plagiorchiida</taxon>
        <taxon>Echinostomata</taxon>
        <taxon>Echinostomatoidea</taxon>
        <taxon>Echinostomatidae</taxon>
        <taxon>Echinostoma</taxon>
    </lineage>
</organism>
<gene>
    <name evidence="3" type="ORF">ECPE_LOCUS6368</name>
</gene>
<dbReference type="Proteomes" id="UP000272942">
    <property type="component" value="Unassembled WGS sequence"/>
</dbReference>
<accession>A0A183AHD3</accession>
<reference evidence="5" key="1">
    <citation type="submission" date="2016-06" db="UniProtKB">
        <authorList>
            <consortium name="WormBaseParasite"/>
        </authorList>
    </citation>
    <scope>IDENTIFICATION</scope>
</reference>
<keyword evidence="2" id="KW-0833">Ubl conjugation pathway</keyword>
<sequence>MDLLDCMLIGLSCPQNTLRKRATQALGCLAWSVSQKNLASLLTYLLTRLRSTKFGTGPGPETEEQLAALIADHPLLQRPHLAAQLKQPASMDLYKTLLQCLNVVARQMLRAPHYLRPALQLLASVLRHSVPGDSQMDDIHELVIQTLETLVRHCPRTILPTLPELSQLLCERLQYDPNYDYTVAEAETDSPQFKLNAVLPSLCRAIQKQASISLQKKHRSASSINRIFFTTAKALGFDSKGAPGVQHAAFLLNRDLAVALPGQLDPYLDDILAVIHASSSSVSLLRVVGLKLTLGEFATILFRRLHLAVWAMNDPFYRVALEGLELAQLLSTMLRRIGGEQYALILFDPLFRLLDANDRDLELKEKAIASVAVFIAQIGDLIGPHLQKCLQVIHRRLTNELTRLAAVRAIHIISVSPLAIDRNDFLSAASFELATFLSKSDRILRLATLRCLYTILSKHPQSLGSDCLNTILTLVPKMLITEQDLQTAQMAIHLIALMLEWDGDVGAHVSQALVSDTFMQPLISLAHSPLLCGQALDAMLRLMRAIGRQTNRSEKDQAITMLFVSQLLAPLNGSGLIACGPNTGPSTSNSLHRDALPSLAQCVTELLADLPVNTPPGQVLSPTKVPSLTVAVDRLLAAVKSPASSAAEVYLNLLILGELGGKLDLSNRADLREMLISCLSTSVTQSNLSDTAVNSPNSSVVISEEVKPAAALSLGRLVAGQPDTLLPFLVDRITEAASAATAAVAVSASDTGSQHQLYHLLQALRKVLVGLSGLSTNTTLKTHLDSICFNVIPFNTTVNRAAPCFCILPRRMTDPCAY</sequence>
<dbReference type="InterPro" id="IPR016024">
    <property type="entry name" value="ARM-type_fold"/>
</dbReference>
<dbReference type="OrthoDB" id="6260732at2759"/>
<dbReference type="SUPFAM" id="SSF48371">
    <property type="entry name" value="ARM repeat"/>
    <property type="match status" value="1"/>
</dbReference>
<proteinExistence type="predicted"/>
<evidence type="ECO:0000313" key="5">
    <source>
        <dbReference type="WBParaSite" id="ECPE_0000638101-mRNA-1"/>
    </source>
</evidence>
<dbReference type="PANTHER" id="PTHR12696">
    <property type="entry name" value="TIP120"/>
    <property type="match status" value="1"/>
</dbReference>
<dbReference type="InterPro" id="IPR011989">
    <property type="entry name" value="ARM-like"/>
</dbReference>
<dbReference type="AlphaFoldDB" id="A0A183AHD3"/>
<dbReference type="Gene3D" id="1.25.10.10">
    <property type="entry name" value="Leucine-rich Repeat Variant"/>
    <property type="match status" value="2"/>
</dbReference>
<evidence type="ECO:0000313" key="3">
    <source>
        <dbReference type="EMBL" id="VDP78188.1"/>
    </source>
</evidence>
<reference evidence="3 4" key="2">
    <citation type="submission" date="2018-11" db="EMBL/GenBank/DDBJ databases">
        <authorList>
            <consortium name="Pathogen Informatics"/>
        </authorList>
    </citation>
    <scope>NUCLEOTIDE SEQUENCE [LARGE SCALE GENOMIC DNA]</scope>
    <source>
        <strain evidence="3 4">Egypt</strain>
    </source>
</reference>
<evidence type="ECO:0000313" key="4">
    <source>
        <dbReference type="Proteomes" id="UP000272942"/>
    </source>
</evidence>
<evidence type="ECO:0000256" key="1">
    <source>
        <dbReference type="ARBA" id="ARBA00022737"/>
    </source>
</evidence>
<name>A0A183AHD3_9TREM</name>
<dbReference type="WBParaSite" id="ECPE_0000638101-mRNA-1">
    <property type="protein sequence ID" value="ECPE_0000638101-mRNA-1"/>
    <property type="gene ID" value="ECPE_0000638101"/>
</dbReference>
<protein>
    <submittedName>
        <fullName evidence="5">Non-specific serine/threonine protein kinase</fullName>
    </submittedName>
</protein>
<keyword evidence="1" id="KW-0677">Repeat</keyword>
<dbReference type="InterPro" id="IPR039852">
    <property type="entry name" value="CAND1/CAND2"/>
</dbReference>
<dbReference type="EMBL" id="UZAN01043364">
    <property type="protein sequence ID" value="VDP78188.1"/>
    <property type="molecule type" value="Genomic_DNA"/>
</dbReference>
<keyword evidence="4" id="KW-1185">Reference proteome</keyword>
<dbReference type="GO" id="GO:0010265">
    <property type="term" value="P:SCF complex assembly"/>
    <property type="evidence" value="ECO:0007669"/>
    <property type="project" value="InterPro"/>
</dbReference>
<evidence type="ECO:0000256" key="2">
    <source>
        <dbReference type="ARBA" id="ARBA00022786"/>
    </source>
</evidence>